<reference evidence="2 3" key="1">
    <citation type="journal article" date="2015" name="Genome Announc.">
        <title>Expanding the biotechnology potential of lactobacilli through comparative genomics of 213 strains and associated genera.</title>
        <authorList>
            <person name="Sun Z."/>
            <person name="Harris H.M."/>
            <person name="McCann A."/>
            <person name="Guo C."/>
            <person name="Argimon S."/>
            <person name="Zhang W."/>
            <person name="Yang X."/>
            <person name="Jeffery I.B."/>
            <person name="Cooney J.C."/>
            <person name="Kagawa T.F."/>
            <person name="Liu W."/>
            <person name="Song Y."/>
            <person name="Salvetti E."/>
            <person name="Wrobel A."/>
            <person name="Rasinkangas P."/>
            <person name="Parkhill J."/>
            <person name="Rea M.C."/>
            <person name="O'Sullivan O."/>
            <person name="Ritari J."/>
            <person name="Douillard F.P."/>
            <person name="Paul Ross R."/>
            <person name="Yang R."/>
            <person name="Briner A.E."/>
            <person name="Felis G.E."/>
            <person name="de Vos W.M."/>
            <person name="Barrangou R."/>
            <person name="Klaenhammer T.R."/>
            <person name="Caufield P.W."/>
            <person name="Cui Y."/>
            <person name="Zhang H."/>
            <person name="O'Toole P.W."/>
        </authorList>
    </citation>
    <scope>NUCLEOTIDE SEQUENCE [LARGE SCALE GENOMIC DNA]</scope>
    <source>
        <strain evidence="2 3">DSM 14500</strain>
    </source>
</reference>
<evidence type="ECO:0000313" key="3">
    <source>
        <dbReference type="Proteomes" id="UP000050872"/>
    </source>
</evidence>
<dbReference type="STRING" id="1423770.FD29_GL001047"/>
<keyword evidence="3" id="KW-1185">Reference proteome</keyword>
<evidence type="ECO:0000256" key="1">
    <source>
        <dbReference type="SAM" id="Phobius"/>
    </source>
</evidence>
<feature type="transmembrane region" description="Helical" evidence="1">
    <location>
        <begin position="15"/>
        <end position="35"/>
    </location>
</feature>
<keyword evidence="1" id="KW-0472">Membrane</keyword>
<name>A0A0R1QEU9_9LACO</name>
<protein>
    <submittedName>
        <fullName evidence="2">Uncharacterized protein</fullName>
    </submittedName>
</protein>
<feature type="transmembrane region" description="Helical" evidence="1">
    <location>
        <begin position="72"/>
        <end position="91"/>
    </location>
</feature>
<gene>
    <name evidence="2" type="ORF">FD29_GL001047</name>
</gene>
<organism evidence="2 3">
    <name type="scientific">Companilactobacillus mindensis DSM 14500</name>
    <dbReference type="NCBI Taxonomy" id="1423770"/>
    <lineage>
        <taxon>Bacteria</taxon>
        <taxon>Bacillati</taxon>
        <taxon>Bacillota</taxon>
        <taxon>Bacilli</taxon>
        <taxon>Lactobacillales</taxon>
        <taxon>Lactobacillaceae</taxon>
        <taxon>Companilactobacillus</taxon>
    </lineage>
</organism>
<feature type="transmembrane region" description="Helical" evidence="1">
    <location>
        <begin position="41"/>
        <end position="65"/>
    </location>
</feature>
<feature type="transmembrane region" description="Helical" evidence="1">
    <location>
        <begin position="229"/>
        <end position="247"/>
    </location>
</feature>
<dbReference type="Proteomes" id="UP000050872">
    <property type="component" value="Unassembled WGS sequence"/>
</dbReference>
<comment type="caution">
    <text evidence="2">The sequence shown here is derived from an EMBL/GenBank/DDBJ whole genome shotgun (WGS) entry which is preliminary data.</text>
</comment>
<keyword evidence="1" id="KW-0812">Transmembrane</keyword>
<evidence type="ECO:0000313" key="2">
    <source>
        <dbReference type="EMBL" id="KRL43293.1"/>
    </source>
</evidence>
<sequence length="447" mass="50608">MKKMKRIMSIFNEGVLDLLANAGVAIPYFFCLTLYNHNKSIFAYALPFLMLYTFRALGMLLTTFITLPASTMLAMSSLFGVIGSLCILGAGNPVFGTIGGVFLGLASSWIWPYYLTVRSRGQMDKEFKFNRMHGLSVLLTLIILGIAQLASTKTQFLSLSFILLAFLFFAAMVGGLQITHRLTFYQGMEKKPKFHVNSLFSLIVLASLVMLIFIIRYTRLKAVSNSFDLIISLAAIVLFLFLAYYQIDIHKKLFPLSMSAVNRGVVMNYVMLYAIFDSTIRFGYNTLMLVYALYLIGFQVGPFLNRRHQSWRFPLLLIGLILALFNYTYFVGLFFCAVFVGSDNRILNDGLYSNANIDSERAFLIKYQLSSVGNVSQQLVYMTTIYFISYFLKINALGFFNNNITDGPTIGILYGVHIFITAVVFIYAVVTFYFVHKHETKKTITTL</sequence>
<dbReference type="PATRIC" id="fig|1423770.3.peg.1079"/>
<feature type="transmembrane region" description="Helical" evidence="1">
    <location>
        <begin position="412"/>
        <end position="435"/>
    </location>
</feature>
<keyword evidence="1" id="KW-1133">Transmembrane helix</keyword>
<feature type="transmembrane region" description="Helical" evidence="1">
    <location>
        <begin position="282"/>
        <end position="304"/>
    </location>
</feature>
<dbReference type="EMBL" id="AZEZ01000089">
    <property type="protein sequence ID" value="KRL43293.1"/>
    <property type="molecule type" value="Genomic_DNA"/>
</dbReference>
<feature type="transmembrane region" description="Helical" evidence="1">
    <location>
        <begin position="199"/>
        <end position="217"/>
    </location>
</feature>
<feature type="transmembrane region" description="Helical" evidence="1">
    <location>
        <begin position="254"/>
        <end position="276"/>
    </location>
</feature>
<feature type="transmembrane region" description="Helical" evidence="1">
    <location>
        <begin position="97"/>
        <end position="117"/>
    </location>
</feature>
<accession>A0A0R1QEU9</accession>
<feature type="transmembrane region" description="Helical" evidence="1">
    <location>
        <begin position="129"/>
        <end position="150"/>
    </location>
</feature>
<proteinExistence type="predicted"/>
<feature type="transmembrane region" description="Helical" evidence="1">
    <location>
        <begin position="156"/>
        <end position="178"/>
    </location>
</feature>
<feature type="transmembrane region" description="Helical" evidence="1">
    <location>
        <begin position="316"/>
        <end position="340"/>
    </location>
</feature>
<dbReference type="AlphaFoldDB" id="A0A0R1QEU9"/>
<feature type="transmembrane region" description="Helical" evidence="1">
    <location>
        <begin position="379"/>
        <end position="400"/>
    </location>
</feature>